<dbReference type="RefSeq" id="WP_249861074.1">
    <property type="nucleotide sequence ID" value="NZ_CP027059.1"/>
</dbReference>
<reference evidence="1" key="2">
    <citation type="journal article" date="2021" name="J Anim Sci Technol">
        <title>Complete genome sequence of Paenibacillus konkukensis sp. nov. SK3146 as a potential probiotic strain.</title>
        <authorList>
            <person name="Jung H.I."/>
            <person name="Park S."/>
            <person name="Niu K.M."/>
            <person name="Lee S.W."/>
            <person name="Kothari D."/>
            <person name="Yi K.J."/>
            <person name="Kim S.K."/>
        </authorList>
    </citation>
    <scope>NUCLEOTIDE SEQUENCE</scope>
    <source>
        <strain evidence="1">SK3146</strain>
    </source>
</reference>
<organism evidence="1 2">
    <name type="scientific">Paenibacillus konkukensis</name>
    <dbReference type="NCBI Taxonomy" id="2020716"/>
    <lineage>
        <taxon>Bacteria</taxon>
        <taxon>Bacillati</taxon>
        <taxon>Bacillota</taxon>
        <taxon>Bacilli</taxon>
        <taxon>Bacillales</taxon>
        <taxon>Paenibacillaceae</taxon>
        <taxon>Paenibacillus</taxon>
    </lineage>
</organism>
<sequence length="150" mass="17947">MKLLPSVIKLALERINFIDRYRSLSNKYDCSLAECFENYDKDEVIDIIRGLGYEASYNKKEKFFILVEKKSLEFFSFFISLKYGIVEFIWSGLPWGLLKARLDGNYQDNVRKPSFRNYNELICILQEALVMYEDYKREILELYIPNKNYV</sequence>
<evidence type="ECO:0000313" key="2">
    <source>
        <dbReference type="Proteomes" id="UP001057134"/>
    </source>
</evidence>
<gene>
    <name evidence="1" type="ORF">SK3146_04732</name>
</gene>
<evidence type="ECO:0000313" key="1">
    <source>
        <dbReference type="EMBL" id="UQZ85443.1"/>
    </source>
</evidence>
<accession>A0ABY4RTJ2</accession>
<reference evidence="1" key="1">
    <citation type="submission" date="2018-02" db="EMBL/GenBank/DDBJ databases">
        <authorList>
            <person name="Kim S.-K."/>
            <person name="Jung H.-I."/>
            <person name="Lee S.-W."/>
        </authorList>
    </citation>
    <scope>NUCLEOTIDE SEQUENCE</scope>
    <source>
        <strain evidence="1">SK3146</strain>
    </source>
</reference>
<name>A0ABY4RTJ2_9BACL</name>
<protein>
    <submittedName>
        <fullName evidence="1">Uncharacterized protein</fullName>
    </submittedName>
</protein>
<dbReference type="EMBL" id="CP027059">
    <property type="protein sequence ID" value="UQZ85443.1"/>
    <property type="molecule type" value="Genomic_DNA"/>
</dbReference>
<dbReference type="Proteomes" id="UP001057134">
    <property type="component" value="Chromosome"/>
</dbReference>
<keyword evidence="2" id="KW-1185">Reference proteome</keyword>
<proteinExistence type="predicted"/>